<organism evidence="1 2">
    <name type="scientific">Paenibacillus aurantiacus</name>
    <dbReference type="NCBI Taxonomy" id="1936118"/>
    <lineage>
        <taxon>Bacteria</taxon>
        <taxon>Bacillati</taxon>
        <taxon>Bacillota</taxon>
        <taxon>Bacilli</taxon>
        <taxon>Bacillales</taxon>
        <taxon>Paenibacillaceae</taxon>
        <taxon>Paenibacillus</taxon>
    </lineage>
</organism>
<keyword evidence="2" id="KW-1185">Reference proteome</keyword>
<dbReference type="InterPro" id="IPR049825">
    <property type="entry name" value="Lasso_PadeA-like"/>
</dbReference>
<dbReference type="Proteomes" id="UP001589747">
    <property type="component" value="Unassembled WGS sequence"/>
</dbReference>
<dbReference type="EMBL" id="JBHMDO010000008">
    <property type="protein sequence ID" value="MFB9325038.1"/>
    <property type="molecule type" value="Genomic_DNA"/>
</dbReference>
<protein>
    <submittedName>
        <fullName evidence="1">Paeninodin family lasso peptide</fullName>
    </submittedName>
</protein>
<evidence type="ECO:0000313" key="2">
    <source>
        <dbReference type="Proteomes" id="UP001589747"/>
    </source>
</evidence>
<comment type="caution">
    <text evidence="1">The sequence shown here is derived from an EMBL/GenBank/DDBJ whole genome shotgun (WGS) entry which is preliminary data.</text>
</comment>
<dbReference type="RefSeq" id="WP_377490096.1">
    <property type="nucleotide sequence ID" value="NZ_JBHMDO010000008.1"/>
</dbReference>
<evidence type="ECO:0000313" key="1">
    <source>
        <dbReference type="EMBL" id="MFB9325038.1"/>
    </source>
</evidence>
<dbReference type="NCBIfam" id="NF033524">
    <property type="entry name" value="lasso_PadeA_fam"/>
    <property type="match status" value="1"/>
</dbReference>
<proteinExistence type="predicted"/>
<gene>
    <name evidence="1" type="ORF">ACFFSY_03765</name>
</gene>
<reference evidence="1 2" key="1">
    <citation type="submission" date="2024-09" db="EMBL/GenBank/DDBJ databases">
        <authorList>
            <person name="Sun Q."/>
            <person name="Mori K."/>
        </authorList>
    </citation>
    <scope>NUCLEOTIDE SEQUENCE [LARGE SCALE GENOMIC DNA]</scope>
    <source>
        <strain evidence="1 2">TISTR 2452</strain>
    </source>
</reference>
<accession>A0ABV5KLD5</accession>
<sequence length="42" mass="4683">MKKQWNKPTMEALSVQMTMAGPGEVIPDAVQPDPTEIIHFES</sequence>
<name>A0ABV5KLD5_9BACL</name>